<keyword evidence="2" id="KW-1185">Reference proteome</keyword>
<sequence length="127" mass="13942">MNSTDVGRLISRSALSRRSSHPEVSSTYELHRGKSAYPEVNSIKAALCMSSTMAAQLDPWSCRNIIIAILDTFLLNDVITTWTTIPKATSGTYDINTSFSANKKSAIITRCQVGTVADVTWKDKLLD</sequence>
<dbReference type="Proteomes" id="UP000594638">
    <property type="component" value="Unassembled WGS sequence"/>
</dbReference>
<comment type="caution">
    <text evidence="1">The sequence shown here is derived from an EMBL/GenBank/DDBJ whole genome shotgun (WGS) entry which is preliminary data.</text>
</comment>
<proteinExistence type="predicted"/>
<evidence type="ECO:0000313" key="2">
    <source>
        <dbReference type="Proteomes" id="UP000594638"/>
    </source>
</evidence>
<evidence type="ECO:0000313" key="1">
    <source>
        <dbReference type="EMBL" id="CAA3004153.1"/>
    </source>
</evidence>
<gene>
    <name evidence="1" type="ORF">OLEA9_A114001</name>
</gene>
<reference evidence="1 2" key="1">
    <citation type="submission" date="2019-12" db="EMBL/GenBank/DDBJ databases">
        <authorList>
            <person name="Alioto T."/>
            <person name="Alioto T."/>
            <person name="Gomez Garrido J."/>
        </authorList>
    </citation>
    <scope>NUCLEOTIDE SEQUENCE [LARGE SCALE GENOMIC DNA]</scope>
</reference>
<organism evidence="1 2">
    <name type="scientific">Olea europaea subsp. europaea</name>
    <dbReference type="NCBI Taxonomy" id="158383"/>
    <lineage>
        <taxon>Eukaryota</taxon>
        <taxon>Viridiplantae</taxon>
        <taxon>Streptophyta</taxon>
        <taxon>Embryophyta</taxon>
        <taxon>Tracheophyta</taxon>
        <taxon>Spermatophyta</taxon>
        <taxon>Magnoliopsida</taxon>
        <taxon>eudicotyledons</taxon>
        <taxon>Gunneridae</taxon>
        <taxon>Pentapetalae</taxon>
        <taxon>asterids</taxon>
        <taxon>lamiids</taxon>
        <taxon>Lamiales</taxon>
        <taxon>Oleaceae</taxon>
        <taxon>Oleeae</taxon>
        <taxon>Olea</taxon>
    </lineage>
</organism>
<name>A0A8S0TFY2_OLEEU</name>
<dbReference type="EMBL" id="CACTIH010006104">
    <property type="protein sequence ID" value="CAA3004153.1"/>
    <property type="molecule type" value="Genomic_DNA"/>
</dbReference>
<accession>A0A8S0TFY2</accession>
<dbReference type="AlphaFoldDB" id="A0A8S0TFY2"/>
<protein>
    <submittedName>
        <fullName evidence="1">Uncharacterized protein</fullName>
    </submittedName>
</protein>
<dbReference type="Gramene" id="OE9A114001T1">
    <property type="protein sequence ID" value="OE9A114001C1"/>
    <property type="gene ID" value="OE9A114001"/>
</dbReference>